<comment type="caution">
    <text evidence="3">The sequence shown here is derived from an EMBL/GenBank/DDBJ whole genome shotgun (WGS) entry which is preliminary data.</text>
</comment>
<dbReference type="Proteomes" id="UP000762676">
    <property type="component" value="Unassembled WGS sequence"/>
</dbReference>
<accession>A0AAV4FCF9</accession>
<dbReference type="SMART" id="SM00343">
    <property type="entry name" value="ZnF_C2HC"/>
    <property type="match status" value="2"/>
</dbReference>
<reference evidence="3 4" key="1">
    <citation type="journal article" date="2021" name="Elife">
        <title>Chloroplast acquisition without the gene transfer in kleptoplastic sea slugs, Plakobranchus ocellatus.</title>
        <authorList>
            <person name="Maeda T."/>
            <person name="Takahashi S."/>
            <person name="Yoshida T."/>
            <person name="Shimamura S."/>
            <person name="Takaki Y."/>
            <person name="Nagai Y."/>
            <person name="Toyoda A."/>
            <person name="Suzuki Y."/>
            <person name="Arimoto A."/>
            <person name="Ishii H."/>
            <person name="Satoh N."/>
            <person name="Nishiyama T."/>
            <person name="Hasebe M."/>
            <person name="Maruyama T."/>
            <person name="Minagawa J."/>
            <person name="Obokata J."/>
            <person name="Shigenobu S."/>
        </authorList>
    </citation>
    <scope>NUCLEOTIDE SEQUENCE [LARGE SCALE GENOMIC DNA]</scope>
</reference>
<dbReference type="SUPFAM" id="SSF50630">
    <property type="entry name" value="Acid proteases"/>
    <property type="match status" value="1"/>
</dbReference>
<protein>
    <submittedName>
        <fullName evidence="3">Pol polyprotein</fullName>
    </submittedName>
</protein>
<dbReference type="PANTHER" id="PTHR37984:SF9">
    <property type="entry name" value="INTEGRASE CATALYTIC DOMAIN-CONTAINING PROTEIN"/>
    <property type="match status" value="1"/>
</dbReference>
<dbReference type="InterPro" id="IPR001878">
    <property type="entry name" value="Znf_CCHC"/>
</dbReference>
<dbReference type="GO" id="GO:0008270">
    <property type="term" value="F:zinc ion binding"/>
    <property type="evidence" value="ECO:0007669"/>
    <property type="project" value="InterPro"/>
</dbReference>
<dbReference type="PANTHER" id="PTHR37984">
    <property type="entry name" value="PROTEIN CBG26694"/>
    <property type="match status" value="1"/>
</dbReference>
<evidence type="ECO:0000256" key="1">
    <source>
        <dbReference type="SAM" id="MobiDB-lite"/>
    </source>
</evidence>
<dbReference type="Gene3D" id="4.10.60.10">
    <property type="entry name" value="Zinc finger, CCHC-type"/>
    <property type="match status" value="1"/>
</dbReference>
<proteinExistence type="predicted"/>
<dbReference type="InterPro" id="IPR021109">
    <property type="entry name" value="Peptidase_aspartic_dom_sf"/>
</dbReference>
<dbReference type="AlphaFoldDB" id="A0AAV4FCF9"/>
<gene>
    <name evidence="3" type="ORF">ElyMa_000333200</name>
</gene>
<keyword evidence="4" id="KW-1185">Reference proteome</keyword>
<sequence length="343" mass="38066">MATFTPELDSSMPTGEAPVRRHTSLPLLKQFDDLHKLADECSYLTLKDELIRDRIVVGVRDDDLSKVLQGKQDLDLSEAIRFSRQAETRTESQNLLRPRVDLVKSFARTSHNSGNKRFVPAKQLPPNTPGTKCGNCGKSPRHKKEACPARTDTCHSCNKKGHYSSVCRSSKVREVQGADEACHFLGSVHHVGEIDTTWTAVLQVDGNPVKFKLDTGAAVSVVGERFANGRSLQSCDKLLKGPGDTPLQVLGVFQAKLSYKDTEMWETLHVIQGQHQPLLSASACLQLGLIARLNSLTTETPDFRAEFLNLFKGLGRLKDEYTIKTRPDIQPVSIYTPRKIAHP</sequence>
<name>A0AAV4FCF9_9GAST</name>
<feature type="domain" description="CCHC-type" evidence="2">
    <location>
        <begin position="132"/>
        <end position="149"/>
    </location>
</feature>
<dbReference type="InterPro" id="IPR036875">
    <property type="entry name" value="Znf_CCHC_sf"/>
</dbReference>
<evidence type="ECO:0000259" key="2">
    <source>
        <dbReference type="SMART" id="SM00343"/>
    </source>
</evidence>
<dbReference type="EMBL" id="BMAT01000664">
    <property type="protein sequence ID" value="GFR70644.1"/>
    <property type="molecule type" value="Genomic_DNA"/>
</dbReference>
<dbReference type="InterPro" id="IPR050951">
    <property type="entry name" value="Retrovirus_Pol_polyprotein"/>
</dbReference>
<feature type="region of interest" description="Disordered" evidence="1">
    <location>
        <begin position="1"/>
        <end position="21"/>
    </location>
</feature>
<evidence type="ECO:0000313" key="4">
    <source>
        <dbReference type="Proteomes" id="UP000762676"/>
    </source>
</evidence>
<dbReference type="GO" id="GO:0003676">
    <property type="term" value="F:nucleic acid binding"/>
    <property type="evidence" value="ECO:0007669"/>
    <property type="project" value="InterPro"/>
</dbReference>
<organism evidence="3 4">
    <name type="scientific">Elysia marginata</name>
    <dbReference type="NCBI Taxonomy" id="1093978"/>
    <lineage>
        <taxon>Eukaryota</taxon>
        <taxon>Metazoa</taxon>
        <taxon>Spiralia</taxon>
        <taxon>Lophotrochozoa</taxon>
        <taxon>Mollusca</taxon>
        <taxon>Gastropoda</taxon>
        <taxon>Heterobranchia</taxon>
        <taxon>Euthyneura</taxon>
        <taxon>Panpulmonata</taxon>
        <taxon>Sacoglossa</taxon>
        <taxon>Placobranchoidea</taxon>
        <taxon>Plakobranchidae</taxon>
        <taxon>Elysia</taxon>
    </lineage>
</organism>
<evidence type="ECO:0000313" key="3">
    <source>
        <dbReference type="EMBL" id="GFR70644.1"/>
    </source>
</evidence>
<dbReference type="SUPFAM" id="SSF57756">
    <property type="entry name" value="Retrovirus zinc finger-like domains"/>
    <property type="match status" value="1"/>
</dbReference>
<feature type="domain" description="CCHC-type" evidence="2">
    <location>
        <begin position="153"/>
        <end position="169"/>
    </location>
</feature>